<protein>
    <recommendedName>
        <fullName evidence="7">Lipoprotein</fullName>
    </recommendedName>
</protein>
<keyword evidence="2" id="KW-0732">Signal</keyword>
<organism evidence="3 5">
    <name type="scientific">Alkalithermobacter thermoalcaliphilus JW-YL-7 = DSM 7308</name>
    <dbReference type="NCBI Taxonomy" id="1121328"/>
    <lineage>
        <taxon>Bacteria</taxon>
        <taxon>Bacillati</taxon>
        <taxon>Bacillota</taxon>
        <taxon>Clostridia</taxon>
        <taxon>Peptostreptococcales</taxon>
        <taxon>Tepidibacteraceae</taxon>
        <taxon>Alkalithermobacter</taxon>
    </lineage>
</organism>
<proteinExistence type="predicted"/>
<dbReference type="EMBL" id="FRBG01000004">
    <property type="protein sequence ID" value="SHK70858.1"/>
    <property type="molecule type" value="Genomic_DNA"/>
</dbReference>
<evidence type="ECO:0000313" key="3">
    <source>
        <dbReference type="EMBL" id="KXZ40554.1"/>
    </source>
</evidence>
<evidence type="ECO:0000256" key="1">
    <source>
        <dbReference type="SAM" id="MobiDB-lite"/>
    </source>
</evidence>
<evidence type="ECO:0000313" key="4">
    <source>
        <dbReference type="EMBL" id="SHK70858.1"/>
    </source>
</evidence>
<feature type="compositionally biased region" description="Basic and acidic residues" evidence="1">
    <location>
        <begin position="46"/>
        <end position="58"/>
    </location>
</feature>
<dbReference type="AlphaFoldDB" id="A0A150FSH7"/>
<sequence length="222" mass="26359" precursor="true">MKKTFILAISILLMFAMFTGCTNQKPDEDKINDKIEERENDEIKEDENTSKENKSPKEIIEERSYEAIKALSKKDMKTLSNIVHPTKGVRFTPYTYVDVERDLVFDKEKISNFFSDENVYMWGYFDGTGDEIKLKPSEYYERFIYSKDFINAEKIGYNEVLSFGNMLENQFKVYDDPIIVEYYFSGFNPEYAGMDWRSLRLVFEEYKGNWYLVGIINNEWTI</sequence>
<reference evidence="4 6" key="2">
    <citation type="submission" date="2016-11" db="EMBL/GenBank/DDBJ databases">
        <authorList>
            <person name="Varghese N."/>
            <person name="Submissions S."/>
        </authorList>
    </citation>
    <scope>NUCLEOTIDE SEQUENCE [LARGE SCALE GENOMIC DNA]</scope>
    <source>
        <strain evidence="4 6">DSM 7308</strain>
    </source>
</reference>
<comment type="caution">
    <text evidence="3">The sequence shown here is derived from an EMBL/GenBank/DDBJ whole genome shotgun (WGS) entry which is preliminary data.</text>
</comment>
<dbReference type="EMBL" id="LSFY01000001">
    <property type="protein sequence ID" value="KXZ40554.1"/>
    <property type="molecule type" value="Genomic_DNA"/>
</dbReference>
<dbReference type="OrthoDB" id="1267107at2"/>
<name>A0A150FSH7_CLOPD</name>
<accession>A0A150FSH7</accession>
<dbReference type="STRING" id="1121328.JWYL7_1629"/>
<feature type="region of interest" description="Disordered" evidence="1">
    <location>
        <begin position="25"/>
        <end position="58"/>
    </location>
</feature>
<feature type="signal peptide" evidence="2">
    <location>
        <begin position="1"/>
        <end position="22"/>
    </location>
</feature>
<evidence type="ECO:0008006" key="7">
    <source>
        <dbReference type="Google" id="ProtNLM"/>
    </source>
</evidence>
<dbReference type="PROSITE" id="PS51257">
    <property type="entry name" value="PROKAR_LIPOPROTEIN"/>
    <property type="match status" value="1"/>
</dbReference>
<evidence type="ECO:0000313" key="5">
    <source>
        <dbReference type="Proteomes" id="UP000092605"/>
    </source>
</evidence>
<feature type="chain" id="PRO_5039420298" description="Lipoprotein" evidence="2">
    <location>
        <begin position="23"/>
        <end position="222"/>
    </location>
</feature>
<keyword evidence="6" id="KW-1185">Reference proteome</keyword>
<reference evidence="3 5" key="1">
    <citation type="submission" date="2016-02" db="EMBL/GenBank/DDBJ databases">
        <title>Draft genome sequence for Clostridium paradoxum JW-YL-7.</title>
        <authorList>
            <person name="Utturkar S.M."/>
            <person name="Lancaster A."/>
            <person name="Poole F.L."/>
            <person name="Adams M.W."/>
            <person name="Brown S.D."/>
        </authorList>
    </citation>
    <scope>NUCLEOTIDE SEQUENCE [LARGE SCALE GENOMIC DNA]</scope>
    <source>
        <strain evidence="3 5">JW-YL-7</strain>
    </source>
</reference>
<dbReference type="PATRIC" id="fig|1121328.3.peg.1640"/>
<dbReference type="Proteomes" id="UP000323392">
    <property type="component" value="Unassembled WGS sequence"/>
</dbReference>
<dbReference type="RefSeq" id="WP_066071608.1">
    <property type="nucleotide sequence ID" value="NZ_FRBG01000004.1"/>
</dbReference>
<dbReference type="Proteomes" id="UP000092605">
    <property type="component" value="Unassembled WGS sequence"/>
</dbReference>
<gene>
    <name evidence="3" type="ORF">JWYL7_1629</name>
    <name evidence="4" type="ORF">SAMN05661008_00748</name>
</gene>
<evidence type="ECO:0000313" key="6">
    <source>
        <dbReference type="Proteomes" id="UP000323392"/>
    </source>
</evidence>
<evidence type="ECO:0000256" key="2">
    <source>
        <dbReference type="SAM" id="SignalP"/>
    </source>
</evidence>
<feature type="compositionally biased region" description="Basic and acidic residues" evidence="1">
    <location>
        <begin position="25"/>
        <end position="37"/>
    </location>
</feature>